<dbReference type="InterPro" id="IPR029903">
    <property type="entry name" value="RmlD-like-bd"/>
</dbReference>
<keyword evidence="2" id="KW-0560">Oxidoreductase</keyword>
<gene>
    <name evidence="4" type="ordered locus">Marky_2077</name>
</gene>
<dbReference type="InterPro" id="IPR036291">
    <property type="entry name" value="NAD(P)-bd_dom_sf"/>
</dbReference>
<evidence type="ECO:0000259" key="3">
    <source>
        <dbReference type="Pfam" id="PF04321"/>
    </source>
</evidence>
<protein>
    <recommendedName>
        <fullName evidence="2">dTDP-4-dehydrorhamnose reductase</fullName>
        <ecNumber evidence="2">1.1.1.133</ecNumber>
    </recommendedName>
</protein>
<evidence type="ECO:0000256" key="1">
    <source>
        <dbReference type="ARBA" id="ARBA00010944"/>
    </source>
</evidence>
<comment type="function">
    <text evidence="2">Catalyzes the reduction of dTDP-6-deoxy-L-lyxo-4-hexulose to yield dTDP-L-rhamnose.</text>
</comment>
<dbReference type="RefSeq" id="WP_013704847.1">
    <property type="nucleotide sequence ID" value="NC_015387.1"/>
</dbReference>
<dbReference type="HOGENOM" id="CLU_045518_4_0_0"/>
<dbReference type="PANTHER" id="PTHR10491:SF4">
    <property type="entry name" value="METHIONINE ADENOSYLTRANSFERASE 2 SUBUNIT BETA"/>
    <property type="match status" value="1"/>
</dbReference>
<dbReference type="Gene3D" id="3.40.50.720">
    <property type="entry name" value="NAD(P)-binding Rossmann-like Domain"/>
    <property type="match status" value="1"/>
</dbReference>
<dbReference type="EC" id="1.1.1.133" evidence="2"/>
<dbReference type="UniPathway" id="UPA00124"/>
<reference evidence="4 5" key="1">
    <citation type="journal article" date="2012" name="Stand. Genomic Sci.">
        <title>Complete genome sequence of the aerobic, heterotroph Marinithermus hydrothermalis type strain (T1(T)) from a deep-sea hydrothermal vent chimney.</title>
        <authorList>
            <person name="Copeland A."/>
            <person name="Gu W."/>
            <person name="Yasawong M."/>
            <person name="Lapidus A."/>
            <person name="Lucas S."/>
            <person name="Deshpande S."/>
            <person name="Pagani I."/>
            <person name="Tapia R."/>
            <person name="Cheng J.F."/>
            <person name="Goodwin L.A."/>
            <person name="Pitluck S."/>
            <person name="Liolios K."/>
            <person name="Ivanova N."/>
            <person name="Mavromatis K."/>
            <person name="Mikhailova N."/>
            <person name="Pati A."/>
            <person name="Chen A."/>
            <person name="Palaniappan K."/>
            <person name="Land M."/>
            <person name="Pan C."/>
            <person name="Brambilla E.M."/>
            <person name="Rohde M."/>
            <person name="Tindall B.J."/>
            <person name="Sikorski J."/>
            <person name="Goker M."/>
            <person name="Detter J.C."/>
            <person name="Bristow J."/>
            <person name="Eisen J.A."/>
            <person name="Markowitz V."/>
            <person name="Hugenholtz P."/>
            <person name="Kyrpides N.C."/>
            <person name="Klenk H.P."/>
            <person name="Woyke T."/>
        </authorList>
    </citation>
    <scope>NUCLEOTIDE SEQUENCE [LARGE SCALE GENOMIC DNA]</scope>
    <source>
        <strain evidence="5">DSM 14884 / JCM 11576 / T1</strain>
    </source>
</reference>
<comment type="similarity">
    <text evidence="1 2">Belongs to the dTDP-4-dehydrorhamnose reductase family.</text>
</comment>
<evidence type="ECO:0000313" key="5">
    <source>
        <dbReference type="Proteomes" id="UP000007030"/>
    </source>
</evidence>
<dbReference type="EMBL" id="CP002630">
    <property type="protein sequence ID" value="AEB12802.1"/>
    <property type="molecule type" value="Genomic_DNA"/>
</dbReference>
<comment type="pathway">
    <text evidence="2">Carbohydrate biosynthesis; dTDP-L-rhamnose biosynthesis.</text>
</comment>
<keyword evidence="2" id="KW-0521">NADP</keyword>
<feature type="domain" description="RmlD-like substrate binding" evidence="3">
    <location>
        <begin position="1"/>
        <end position="143"/>
    </location>
</feature>
<dbReference type="GO" id="GO:0019305">
    <property type="term" value="P:dTDP-rhamnose biosynthetic process"/>
    <property type="evidence" value="ECO:0007669"/>
    <property type="project" value="UniProtKB-UniPathway"/>
</dbReference>
<organism evidence="4 5">
    <name type="scientific">Marinithermus hydrothermalis (strain DSM 14884 / JCM 11576 / T1)</name>
    <dbReference type="NCBI Taxonomy" id="869210"/>
    <lineage>
        <taxon>Bacteria</taxon>
        <taxon>Thermotogati</taxon>
        <taxon>Deinococcota</taxon>
        <taxon>Deinococci</taxon>
        <taxon>Thermales</taxon>
        <taxon>Thermaceae</taxon>
        <taxon>Marinithermus</taxon>
    </lineage>
</organism>
<dbReference type="KEGG" id="mhd:Marky_2077"/>
<evidence type="ECO:0000256" key="2">
    <source>
        <dbReference type="RuleBase" id="RU364082"/>
    </source>
</evidence>
<dbReference type="STRING" id="869210.Marky_2077"/>
<proteinExistence type="inferred from homology"/>
<dbReference type="InterPro" id="IPR005913">
    <property type="entry name" value="dTDP_dehydrorham_reduct"/>
</dbReference>
<dbReference type="SUPFAM" id="SSF51735">
    <property type="entry name" value="NAD(P)-binding Rossmann-fold domains"/>
    <property type="match status" value="1"/>
</dbReference>
<evidence type="ECO:0000313" key="4">
    <source>
        <dbReference type="EMBL" id="AEB12802.1"/>
    </source>
</evidence>
<dbReference type="GO" id="GO:0008831">
    <property type="term" value="F:dTDP-4-dehydrorhamnose reductase activity"/>
    <property type="evidence" value="ECO:0007669"/>
    <property type="project" value="UniProtKB-EC"/>
</dbReference>
<dbReference type="Proteomes" id="UP000007030">
    <property type="component" value="Chromosome"/>
</dbReference>
<dbReference type="eggNOG" id="COG1091">
    <property type="taxonomic scope" value="Bacteria"/>
</dbReference>
<accession>F2NN63</accession>
<name>F2NN63_MARHT</name>
<dbReference type="OrthoDB" id="9803892at2"/>
<keyword evidence="5" id="KW-1185">Reference proteome</keyword>
<dbReference type="Pfam" id="PF04321">
    <property type="entry name" value="RmlD_sub_bind"/>
    <property type="match status" value="1"/>
</dbReference>
<sequence>MRLLVTGSTGRMGRTLLPLLPTEWEVIAPRRPAVDLTRPETLDALFAAHQPEVVLHLAAYTDVARAEREREVCWRVNVEGTRALARRAPGWFVHLSTDYVFDGERGMYREEDLPNPKNFYALSKTVGEEAARQAPRPLIVRTSFKTAPWPYPRAFVDQFTSADYVDVIARELLVLLRNLERLPRAVEVLHIATERKSVYDLARRRTPSVQPMQRAEAPVYIPPDVSLDTTRWQQLKAGWGS</sequence>
<dbReference type="PANTHER" id="PTHR10491">
    <property type="entry name" value="DTDP-4-DEHYDRORHAMNOSE REDUCTASE"/>
    <property type="match status" value="1"/>
</dbReference>
<dbReference type="AlphaFoldDB" id="F2NN63"/>